<accession>A0A136JDG1</accession>
<gene>
    <name evidence="2" type="ORF">Micbo1qcDRAFT_200611</name>
</gene>
<dbReference type="EMBL" id="KQ964246">
    <property type="protein sequence ID" value="KXJ95182.1"/>
    <property type="molecule type" value="Genomic_DNA"/>
</dbReference>
<feature type="region of interest" description="Disordered" evidence="1">
    <location>
        <begin position="187"/>
        <end position="209"/>
    </location>
</feature>
<evidence type="ECO:0000313" key="3">
    <source>
        <dbReference type="Proteomes" id="UP000070501"/>
    </source>
</evidence>
<evidence type="ECO:0000256" key="1">
    <source>
        <dbReference type="SAM" id="MobiDB-lite"/>
    </source>
</evidence>
<dbReference type="InParanoid" id="A0A136JDG1"/>
<evidence type="ECO:0000313" key="2">
    <source>
        <dbReference type="EMBL" id="KXJ95182.1"/>
    </source>
</evidence>
<sequence>MTPAYSTQLINATLPGPLASFGSALFPCAAADVRKWERRGCEGTRFGDAEGRVCRGYGTIRWDDYDDDDDNDDDDEGDDDEGDDGESDGYDGDEKDGEGGRPTSTARRGRETKKKKRRDGFLRRSVPSNACGSSAGVGVLLYCSEHLGMQYPSLSGKELQRIREFWAALEMAGGDALEIAGDITDDTQAKGEKKKERAPHADTRQSLAAREASEWSRRIQAVQPGYWEGLVDRGIAVEEA</sequence>
<organism evidence="2 3">
    <name type="scientific">Microdochium bolleyi</name>
    <dbReference type="NCBI Taxonomy" id="196109"/>
    <lineage>
        <taxon>Eukaryota</taxon>
        <taxon>Fungi</taxon>
        <taxon>Dikarya</taxon>
        <taxon>Ascomycota</taxon>
        <taxon>Pezizomycotina</taxon>
        <taxon>Sordariomycetes</taxon>
        <taxon>Xylariomycetidae</taxon>
        <taxon>Xylariales</taxon>
        <taxon>Microdochiaceae</taxon>
        <taxon>Microdochium</taxon>
    </lineage>
</organism>
<dbReference type="OrthoDB" id="4778886at2759"/>
<dbReference type="AlphaFoldDB" id="A0A136JDG1"/>
<reference evidence="3" key="1">
    <citation type="submission" date="2016-02" db="EMBL/GenBank/DDBJ databases">
        <title>Draft genome sequence of Microdochium bolleyi, a fungal endophyte of beachgrass.</title>
        <authorList>
            <consortium name="DOE Joint Genome Institute"/>
            <person name="David A.S."/>
            <person name="May G."/>
            <person name="Haridas S."/>
            <person name="Lim J."/>
            <person name="Wang M."/>
            <person name="Labutti K."/>
            <person name="Lipzen A."/>
            <person name="Barry K."/>
            <person name="Grigoriev I.V."/>
        </authorList>
    </citation>
    <scope>NUCLEOTIDE SEQUENCE [LARGE SCALE GENOMIC DNA]</scope>
    <source>
        <strain evidence="3">J235TASD1</strain>
    </source>
</reference>
<name>A0A136JDG1_9PEZI</name>
<dbReference type="Proteomes" id="UP000070501">
    <property type="component" value="Unassembled WGS sequence"/>
</dbReference>
<feature type="compositionally biased region" description="Basic and acidic residues" evidence="1">
    <location>
        <begin position="187"/>
        <end position="203"/>
    </location>
</feature>
<feature type="compositionally biased region" description="Acidic residues" evidence="1">
    <location>
        <begin position="64"/>
        <end position="96"/>
    </location>
</feature>
<feature type="region of interest" description="Disordered" evidence="1">
    <location>
        <begin position="64"/>
        <end position="127"/>
    </location>
</feature>
<keyword evidence="3" id="KW-1185">Reference proteome</keyword>
<protein>
    <submittedName>
        <fullName evidence="2">Uncharacterized protein</fullName>
    </submittedName>
</protein>
<proteinExistence type="predicted"/>